<dbReference type="Pfam" id="PF07730">
    <property type="entry name" value="HisKA_3"/>
    <property type="match status" value="1"/>
</dbReference>
<evidence type="ECO:0000256" key="4">
    <source>
        <dbReference type="ARBA" id="ARBA00022679"/>
    </source>
</evidence>
<keyword evidence="9" id="KW-1133">Transmembrane helix</keyword>
<evidence type="ECO:0000256" key="3">
    <source>
        <dbReference type="ARBA" id="ARBA00022553"/>
    </source>
</evidence>
<evidence type="ECO:0000256" key="1">
    <source>
        <dbReference type="ARBA" id="ARBA00000085"/>
    </source>
</evidence>
<keyword evidence="9" id="KW-0812">Transmembrane</keyword>
<dbReference type="EC" id="2.7.13.3" evidence="2"/>
<dbReference type="EMBL" id="FRBI01000002">
    <property type="protein sequence ID" value="SHK95457.1"/>
    <property type="molecule type" value="Genomic_DNA"/>
</dbReference>
<evidence type="ECO:0000256" key="9">
    <source>
        <dbReference type="SAM" id="Phobius"/>
    </source>
</evidence>
<keyword evidence="9" id="KW-0472">Membrane</keyword>
<evidence type="ECO:0000256" key="6">
    <source>
        <dbReference type="ARBA" id="ARBA00022777"/>
    </source>
</evidence>
<sequence>MNLRAAAPDAALLALSATEVWATRSFGGSVALGFACLGTAALLLRRRFPLTAFTLTLPALALGYIWFSPMGTLYEVSAGRPGRFPTQGPRMARAVPRRIPWPAFRRVPAREALIGGCALVTAVVGFVPWPFRDPVGWTLSDTILALMLSALLAVAPTALGLLASSRRELAGRLDELAASRERERSLAAEQAVVMERTRLAREMHDTVAHHLSLIAVQSGALEVTAEGPQVRAAAGAVRELSRDALDELRRMVGLLRLSVTSGEELAAGPGLAGIPALVAAAGPRTHGELDGVADGTDGGDAPPAEVQHAAYRIVQEALTNVRKHAPGARTRVLVRRSDGALLVEVRNDPGAQAAQPALPSGGHGLEGLRERAVQLGGDFDALPAASGGFLVRARLPVGPSAEAV</sequence>
<comment type="catalytic activity">
    <reaction evidence="1">
        <text>ATP + protein L-histidine = ADP + protein N-phospho-L-histidine.</text>
        <dbReference type="EC" id="2.7.13.3"/>
    </reaction>
</comment>
<feature type="transmembrane region" description="Helical" evidence="9">
    <location>
        <begin position="112"/>
        <end position="131"/>
    </location>
</feature>
<keyword evidence="7" id="KW-0067">ATP-binding</keyword>
<dbReference type="OrthoDB" id="227596at2"/>
<keyword evidence="6 11" id="KW-0418">Kinase</keyword>
<dbReference type="GO" id="GO:0016020">
    <property type="term" value="C:membrane"/>
    <property type="evidence" value="ECO:0007669"/>
    <property type="project" value="InterPro"/>
</dbReference>
<dbReference type="PANTHER" id="PTHR24421:SF10">
    <property type="entry name" value="NITRATE_NITRITE SENSOR PROTEIN NARQ"/>
    <property type="match status" value="1"/>
</dbReference>
<name>A0A1M6WNZ1_9ACTN</name>
<evidence type="ECO:0000256" key="7">
    <source>
        <dbReference type="ARBA" id="ARBA00022840"/>
    </source>
</evidence>
<dbReference type="InterPro" id="IPR036890">
    <property type="entry name" value="HATPase_C_sf"/>
</dbReference>
<feature type="domain" description="Signal transduction histidine kinase subgroup 3 dimerisation and phosphoacceptor" evidence="10">
    <location>
        <begin position="195"/>
        <end position="256"/>
    </location>
</feature>
<dbReference type="Gene3D" id="3.30.565.10">
    <property type="entry name" value="Histidine kinase-like ATPase, C-terminal domain"/>
    <property type="match status" value="1"/>
</dbReference>
<dbReference type="SUPFAM" id="SSF55874">
    <property type="entry name" value="ATPase domain of HSP90 chaperone/DNA topoisomerase II/histidine kinase"/>
    <property type="match status" value="1"/>
</dbReference>
<keyword evidence="12" id="KW-1185">Reference proteome</keyword>
<dbReference type="AlphaFoldDB" id="A0A1M6WNZ1"/>
<keyword evidence="8" id="KW-0902">Two-component regulatory system</keyword>
<dbReference type="GO" id="GO:0046983">
    <property type="term" value="F:protein dimerization activity"/>
    <property type="evidence" value="ECO:0007669"/>
    <property type="project" value="InterPro"/>
</dbReference>
<reference evidence="11 12" key="1">
    <citation type="submission" date="2016-11" db="EMBL/GenBank/DDBJ databases">
        <authorList>
            <person name="Jaros S."/>
            <person name="Januszkiewicz K."/>
            <person name="Wedrychowicz H."/>
        </authorList>
    </citation>
    <scope>NUCLEOTIDE SEQUENCE [LARGE SCALE GENOMIC DNA]</scope>
    <source>
        <strain evidence="11 12">CGMCC 4.2025</strain>
    </source>
</reference>
<evidence type="ECO:0000313" key="11">
    <source>
        <dbReference type="EMBL" id="SHK95457.1"/>
    </source>
</evidence>
<feature type="transmembrane region" description="Helical" evidence="9">
    <location>
        <begin position="143"/>
        <end position="163"/>
    </location>
</feature>
<dbReference type="CDD" id="cd16917">
    <property type="entry name" value="HATPase_UhpB-NarQ-NarX-like"/>
    <property type="match status" value="1"/>
</dbReference>
<keyword evidence="5" id="KW-0547">Nucleotide-binding</keyword>
<dbReference type="GO" id="GO:0000155">
    <property type="term" value="F:phosphorelay sensor kinase activity"/>
    <property type="evidence" value="ECO:0007669"/>
    <property type="project" value="InterPro"/>
</dbReference>
<accession>A0A1M6WNZ1</accession>
<proteinExistence type="predicted"/>
<organism evidence="11 12">
    <name type="scientific">Actinacidiphila paucisporea</name>
    <dbReference type="NCBI Taxonomy" id="310782"/>
    <lineage>
        <taxon>Bacteria</taxon>
        <taxon>Bacillati</taxon>
        <taxon>Actinomycetota</taxon>
        <taxon>Actinomycetes</taxon>
        <taxon>Kitasatosporales</taxon>
        <taxon>Streptomycetaceae</taxon>
        <taxon>Actinacidiphila</taxon>
    </lineage>
</organism>
<evidence type="ECO:0000256" key="5">
    <source>
        <dbReference type="ARBA" id="ARBA00022741"/>
    </source>
</evidence>
<evidence type="ECO:0000256" key="8">
    <source>
        <dbReference type="ARBA" id="ARBA00023012"/>
    </source>
</evidence>
<gene>
    <name evidence="11" type="ORF">SAMN05216499_102169</name>
</gene>
<dbReference type="PANTHER" id="PTHR24421">
    <property type="entry name" value="NITRATE/NITRITE SENSOR PROTEIN NARX-RELATED"/>
    <property type="match status" value="1"/>
</dbReference>
<dbReference type="GO" id="GO:0005524">
    <property type="term" value="F:ATP binding"/>
    <property type="evidence" value="ECO:0007669"/>
    <property type="project" value="UniProtKB-KW"/>
</dbReference>
<evidence type="ECO:0000313" key="12">
    <source>
        <dbReference type="Proteomes" id="UP000184111"/>
    </source>
</evidence>
<dbReference type="InterPro" id="IPR050482">
    <property type="entry name" value="Sensor_HK_TwoCompSys"/>
</dbReference>
<dbReference type="Proteomes" id="UP000184111">
    <property type="component" value="Unassembled WGS sequence"/>
</dbReference>
<keyword evidence="3" id="KW-0597">Phosphoprotein</keyword>
<protein>
    <recommendedName>
        <fullName evidence="2">histidine kinase</fullName>
        <ecNumber evidence="2">2.7.13.3</ecNumber>
    </recommendedName>
</protein>
<feature type="transmembrane region" description="Helical" evidence="9">
    <location>
        <begin position="50"/>
        <end position="67"/>
    </location>
</feature>
<dbReference type="Gene3D" id="1.20.5.1930">
    <property type="match status" value="1"/>
</dbReference>
<feature type="transmembrane region" description="Helical" evidence="9">
    <location>
        <begin position="21"/>
        <end position="44"/>
    </location>
</feature>
<dbReference type="STRING" id="310782.SAMN05216499_102169"/>
<keyword evidence="4" id="KW-0808">Transferase</keyword>
<dbReference type="InterPro" id="IPR011712">
    <property type="entry name" value="Sig_transdc_His_kin_sub3_dim/P"/>
</dbReference>
<evidence type="ECO:0000256" key="2">
    <source>
        <dbReference type="ARBA" id="ARBA00012438"/>
    </source>
</evidence>
<dbReference type="RefSeq" id="WP_079189471.1">
    <property type="nucleotide sequence ID" value="NZ_FRBI01000002.1"/>
</dbReference>
<evidence type="ECO:0000259" key="10">
    <source>
        <dbReference type="Pfam" id="PF07730"/>
    </source>
</evidence>